<dbReference type="Proteomes" id="UP000053660">
    <property type="component" value="Unassembled WGS sequence"/>
</dbReference>
<feature type="chain" id="PRO_5002061940" evidence="1">
    <location>
        <begin position="20"/>
        <end position="153"/>
    </location>
</feature>
<dbReference type="AlphaFoldDB" id="A0A0B1TLJ9"/>
<gene>
    <name evidence="2" type="ORF">OESDEN_03367</name>
</gene>
<evidence type="ECO:0000313" key="2">
    <source>
        <dbReference type="EMBL" id="KHJ96672.1"/>
    </source>
</evidence>
<feature type="signal peptide" evidence="1">
    <location>
        <begin position="1"/>
        <end position="19"/>
    </location>
</feature>
<name>A0A0B1TLJ9_OESDE</name>
<sequence length="153" mass="16867">MIATLALAAILLDCGLVQSQASLLGGSSGSSSVYDLMKSITGFTDADVNALVATGLDNINKLHMSNPSLAWKIRQFNVNYDKTAARPPERHFLDKPSTRLYFKPELYRMQQSQVNVPSAEQTGIVPIPVNAQQKLLHTYLFSKTQEKLTMLVL</sequence>
<dbReference type="EMBL" id="KN549612">
    <property type="protein sequence ID" value="KHJ96672.1"/>
    <property type="molecule type" value="Genomic_DNA"/>
</dbReference>
<keyword evidence="3" id="KW-1185">Reference proteome</keyword>
<organism evidence="2 3">
    <name type="scientific">Oesophagostomum dentatum</name>
    <name type="common">Nodular worm</name>
    <dbReference type="NCBI Taxonomy" id="61180"/>
    <lineage>
        <taxon>Eukaryota</taxon>
        <taxon>Metazoa</taxon>
        <taxon>Ecdysozoa</taxon>
        <taxon>Nematoda</taxon>
        <taxon>Chromadorea</taxon>
        <taxon>Rhabditida</taxon>
        <taxon>Rhabditina</taxon>
        <taxon>Rhabditomorpha</taxon>
        <taxon>Strongyloidea</taxon>
        <taxon>Strongylidae</taxon>
        <taxon>Oesophagostomum</taxon>
    </lineage>
</organism>
<evidence type="ECO:0000313" key="3">
    <source>
        <dbReference type="Proteomes" id="UP000053660"/>
    </source>
</evidence>
<reference evidence="2 3" key="1">
    <citation type="submission" date="2014-03" db="EMBL/GenBank/DDBJ databases">
        <title>Draft genome of the hookworm Oesophagostomum dentatum.</title>
        <authorList>
            <person name="Mitreva M."/>
        </authorList>
    </citation>
    <scope>NUCLEOTIDE SEQUENCE [LARGE SCALE GENOMIC DNA]</scope>
    <source>
        <strain evidence="2 3">OD-Hann</strain>
    </source>
</reference>
<evidence type="ECO:0000256" key="1">
    <source>
        <dbReference type="SAM" id="SignalP"/>
    </source>
</evidence>
<proteinExistence type="predicted"/>
<protein>
    <submittedName>
        <fullName evidence="2">Uncharacterized protein</fullName>
    </submittedName>
</protein>
<keyword evidence="1" id="KW-0732">Signal</keyword>
<accession>A0A0B1TLJ9</accession>